<keyword evidence="1" id="KW-0472">Membrane</keyword>
<dbReference type="InterPro" id="IPR057209">
    <property type="entry name" value="DUF7887"/>
</dbReference>
<feature type="transmembrane region" description="Helical" evidence="1">
    <location>
        <begin position="96"/>
        <end position="113"/>
    </location>
</feature>
<dbReference type="PANTHER" id="PTHR38389">
    <property type="entry name" value="DNA-DIRECTED RNA POLYMERASE SUBUNIT BETA"/>
    <property type="match status" value="1"/>
</dbReference>
<evidence type="ECO:0000256" key="1">
    <source>
        <dbReference type="SAM" id="Phobius"/>
    </source>
</evidence>
<sequence length="121" mass="13055">MITSGTSFSSPFLLPPSFPFKKDARQLIKPSWAQKEKSGGDHSQAVESTFSIRLSRAMIARSAVAVFGLGFLDAGYSGDWSLIGAISKETEELLKSAAYLVAPLCLLLIFFGFDGDRDSEG</sequence>
<evidence type="ECO:0000313" key="3">
    <source>
        <dbReference type="EMBL" id="WOK97829.1"/>
    </source>
</evidence>
<keyword evidence="4" id="KW-1185">Reference proteome</keyword>
<gene>
    <name evidence="3" type="ORF">Cni_G06537</name>
</gene>
<name>A0AAQ3JYU8_9LILI</name>
<dbReference type="Proteomes" id="UP001327560">
    <property type="component" value="Chromosome 2"/>
</dbReference>
<accession>A0AAQ3JYU8</accession>
<evidence type="ECO:0000313" key="4">
    <source>
        <dbReference type="Proteomes" id="UP001327560"/>
    </source>
</evidence>
<evidence type="ECO:0000259" key="2">
    <source>
        <dbReference type="Pfam" id="PF25397"/>
    </source>
</evidence>
<dbReference type="AlphaFoldDB" id="A0AAQ3JYU8"/>
<dbReference type="Pfam" id="PF25397">
    <property type="entry name" value="DUF7887"/>
    <property type="match status" value="1"/>
</dbReference>
<feature type="domain" description="DUF7887" evidence="2">
    <location>
        <begin position="55"/>
        <end position="111"/>
    </location>
</feature>
<organism evidence="3 4">
    <name type="scientific">Canna indica</name>
    <name type="common">Indian-shot</name>
    <dbReference type="NCBI Taxonomy" id="4628"/>
    <lineage>
        <taxon>Eukaryota</taxon>
        <taxon>Viridiplantae</taxon>
        <taxon>Streptophyta</taxon>
        <taxon>Embryophyta</taxon>
        <taxon>Tracheophyta</taxon>
        <taxon>Spermatophyta</taxon>
        <taxon>Magnoliopsida</taxon>
        <taxon>Liliopsida</taxon>
        <taxon>Zingiberales</taxon>
        <taxon>Cannaceae</taxon>
        <taxon>Canna</taxon>
    </lineage>
</organism>
<proteinExistence type="predicted"/>
<dbReference type="EMBL" id="CP136891">
    <property type="protein sequence ID" value="WOK97829.1"/>
    <property type="molecule type" value="Genomic_DNA"/>
</dbReference>
<feature type="transmembrane region" description="Helical" evidence="1">
    <location>
        <begin position="58"/>
        <end position="76"/>
    </location>
</feature>
<protein>
    <recommendedName>
        <fullName evidence="2">DUF7887 domain-containing protein</fullName>
    </recommendedName>
</protein>
<reference evidence="3 4" key="1">
    <citation type="submission" date="2023-10" db="EMBL/GenBank/DDBJ databases">
        <title>Chromosome-scale genome assembly provides insights into flower coloration mechanisms of Canna indica.</title>
        <authorList>
            <person name="Li C."/>
        </authorList>
    </citation>
    <scope>NUCLEOTIDE SEQUENCE [LARGE SCALE GENOMIC DNA]</scope>
    <source>
        <tissue evidence="3">Flower</tissue>
    </source>
</reference>
<keyword evidence="1" id="KW-0812">Transmembrane</keyword>
<keyword evidence="1" id="KW-1133">Transmembrane helix</keyword>
<dbReference type="PANTHER" id="PTHR38389:SF1">
    <property type="entry name" value="DNA-DIRECTED RNA POLYMERASE SUBUNIT BETA"/>
    <property type="match status" value="1"/>
</dbReference>